<dbReference type="EMBL" id="JAOH01000002">
    <property type="protein sequence ID" value="EUA64446.1"/>
    <property type="molecule type" value="Genomic_DNA"/>
</dbReference>
<comment type="caution">
    <text evidence="2">The sequence shown here is derived from an EMBL/GenBank/DDBJ whole genome shotgun (WGS) entry which is preliminary data.</text>
</comment>
<feature type="compositionally biased region" description="Polar residues" evidence="1">
    <location>
        <begin position="362"/>
        <end position="376"/>
    </location>
</feature>
<dbReference type="AlphaFoldDB" id="A0A829QPF7"/>
<feature type="compositionally biased region" description="Pro residues" evidence="1">
    <location>
        <begin position="485"/>
        <end position="499"/>
    </location>
</feature>
<feature type="region of interest" description="Disordered" evidence="1">
    <location>
        <begin position="249"/>
        <end position="464"/>
    </location>
</feature>
<feature type="compositionally biased region" description="Low complexity" evidence="1">
    <location>
        <begin position="301"/>
        <end position="313"/>
    </location>
</feature>
<feature type="region of interest" description="Disordered" evidence="1">
    <location>
        <begin position="476"/>
        <end position="502"/>
    </location>
</feature>
<name>A0A829QPF7_9MYCO</name>
<reference evidence="2 3" key="1">
    <citation type="submission" date="2013-12" db="EMBL/GenBank/DDBJ databases">
        <authorList>
            <person name="Zelazny A."/>
            <person name="Olivier K."/>
            <person name="Holland S."/>
            <person name="Lenaerts A."/>
            <person name="Ordway D."/>
            <person name="DeGroote M.A."/>
            <person name="Parker T."/>
            <person name="Sizemore C."/>
            <person name="Tallon L.J."/>
            <person name="Sadzewicz L.K."/>
            <person name="Sengamalay N."/>
            <person name="Fraser C.M."/>
            <person name="Hine E."/>
            <person name="Shefchek K.A."/>
            <person name="Das S.P."/>
            <person name="Tettelin H."/>
        </authorList>
    </citation>
    <scope>NUCLEOTIDE SEQUENCE [LARGE SCALE GENOMIC DNA]</scope>
    <source>
        <strain evidence="2 3">1948</strain>
    </source>
</reference>
<organism evidence="2 3">
    <name type="scientific">Mycobacteroides abscessus 1948</name>
    <dbReference type="NCBI Taxonomy" id="1299323"/>
    <lineage>
        <taxon>Bacteria</taxon>
        <taxon>Bacillati</taxon>
        <taxon>Actinomycetota</taxon>
        <taxon>Actinomycetes</taxon>
        <taxon>Mycobacteriales</taxon>
        <taxon>Mycobacteriaceae</taxon>
        <taxon>Mycobacteroides</taxon>
        <taxon>Mycobacteroides abscessus</taxon>
    </lineage>
</organism>
<protein>
    <submittedName>
        <fullName evidence="2">Uncharacterized protein</fullName>
    </submittedName>
</protein>
<feature type="compositionally biased region" description="Polar residues" evidence="1">
    <location>
        <begin position="155"/>
        <end position="166"/>
    </location>
</feature>
<evidence type="ECO:0000313" key="3">
    <source>
        <dbReference type="Proteomes" id="UP000021210"/>
    </source>
</evidence>
<dbReference type="Proteomes" id="UP000021210">
    <property type="component" value="Unassembled WGS sequence"/>
</dbReference>
<feature type="compositionally biased region" description="Low complexity" evidence="1">
    <location>
        <begin position="201"/>
        <end position="211"/>
    </location>
</feature>
<evidence type="ECO:0000256" key="1">
    <source>
        <dbReference type="SAM" id="MobiDB-lite"/>
    </source>
</evidence>
<feature type="compositionally biased region" description="Low complexity" evidence="1">
    <location>
        <begin position="269"/>
        <end position="279"/>
    </location>
</feature>
<sequence length="517" mass="55581">MRKGRGTLPKQDRGAPPRPPWLPEEDEQRGFLRSLRRKKRNPDEGEPNDESLTHETEWPSAPKTAAQKPSAESVKLSGQGRPTLTSGDESADGDQPVSDLSKYYTPPRRAEPADDSSSASEPIAVPGPVAESDAQAPRIVRGPSADVAPEPQPTPQVEQLSSSVPVESSAMPEQEPEVPASNPVVESALAVTGEPEPPLQAAATPEVTRPVVPRPEQPVTGPERVVVDSGSADPFSRFSLLEAQLRQMSLDESITDDELERHRRHSAPEAEPAAAPAAALSFTPPEVAASTPDGPTEALGEAQAAVESPSEEPAPTPTLGFTAPEPEDDVPAVDQEAVGARGEQEAAVTAVPPIADRPEPNSAGNEPATDQTSDFSSPKPEESADSGDSLAPQPPAVEQPTAAEVVEPRSRRPRPGAVTPMREPPPCCSASRPDVPNSTRNWPRMTPPMRRPAHSNRNPPHSCRWWRHGPRCPSRCVHLRRRPPHPPTMPMKPPTPRRPPAALLSWRDLRLWSMRTS</sequence>
<feature type="region of interest" description="Disordered" evidence="1">
    <location>
        <begin position="1"/>
        <end position="231"/>
    </location>
</feature>
<proteinExistence type="predicted"/>
<evidence type="ECO:0000313" key="2">
    <source>
        <dbReference type="EMBL" id="EUA64446.1"/>
    </source>
</evidence>
<accession>A0A829QPF7</accession>
<gene>
    <name evidence="2" type="ORF">I542_4615</name>
</gene>